<organism evidence="2 3">
    <name type="scientific">Flavobacterium jejuense</name>
    <dbReference type="NCBI Taxonomy" id="1544455"/>
    <lineage>
        <taxon>Bacteria</taxon>
        <taxon>Pseudomonadati</taxon>
        <taxon>Bacteroidota</taxon>
        <taxon>Flavobacteriia</taxon>
        <taxon>Flavobacteriales</taxon>
        <taxon>Flavobacteriaceae</taxon>
        <taxon>Flavobacterium</taxon>
    </lineage>
</organism>
<reference evidence="2 3" key="3">
    <citation type="submission" date="2020-02" db="EMBL/GenBank/DDBJ databases">
        <title>Flavobacterium profundi sp. nov., isolated from a deep-sea seamount.</title>
        <authorList>
            <person name="Zhang D.-C."/>
        </authorList>
    </citation>
    <scope>NUCLEOTIDE SEQUENCE [LARGE SCALE GENOMIC DNA]</scope>
    <source>
        <strain evidence="2 3">EC11</strain>
    </source>
</reference>
<dbReference type="EMBL" id="VEVQ02000001">
    <property type="protein sequence ID" value="NHN24371.1"/>
    <property type="molecule type" value="Genomic_DNA"/>
</dbReference>
<keyword evidence="1" id="KW-0472">Membrane</keyword>
<evidence type="ECO:0000313" key="3">
    <source>
        <dbReference type="Proteomes" id="UP000817854"/>
    </source>
</evidence>
<proteinExistence type="predicted"/>
<reference evidence="2 3" key="2">
    <citation type="submission" date="2019-05" db="EMBL/GenBank/DDBJ databases">
        <authorList>
            <person name="Lianzixin W."/>
        </authorList>
    </citation>
    <scope>NUCLEOTIDE SEQUENCE [LARGE SCALE GENOMIC DNA]</scope>
    <source>
        <strain evidence="2 3">EC11</strain>
    </source>
</reference>
<accession>A0ABX0IQH4</accession>
<dbReference type="RefSeq" id="WP_140959363.1">
    <property type="nucleotide sequence ID" value="NZ_VEVQ02000001.1"/>
</dbReference>
<feature type="transmembrane region" description="Helical" evidence="1">
    <location>
        <begin position="206"/>
        <end position="225"/>
    </location>
</feature>
<keyword evidence="1" id="KW-1133">Transmembrane helix</keyword>
<evidence type="ECO:0008006" key="4">
    <source>
        <dbReference type="Google" id="ProtNLM"/>
    </source>
</evidence>
<sequence length="253" mass="28231">MDTLEKSKTTIEKYENAIVTFDKQITTYDFLHLGNNNPYSFTGEMHNKCLDYLIKKVKTPSTKNFINTAGEYYVNNDSGFIKKLDDSFIEKLYILSDSILLEIKKENKVTMKLINHLKANNTIKSELSWILDTLLNFDIITDSFIDKIEQLNQWEFRIINSKYEQNSIIPLLIGSAVARYSLHYWYDSLELSSNSKSARKKNCLRAVFTVAADVIGATGGAVAGFTVGGPVGAAVGGVVMGGAMSGAAYSIFR</sequence>
<reference evidence="3" key="1">
    <citation type="submission" date="2019-05" db="EMBL/GenBank/DDBJ databases">
        <title>Flavobacterium profundi sp. nov., isolated from a deep-sea seamount.</title>
        <authorList>
            <person name="Zhang D.-C."/>
        </authorList>
    </citation>
    <scope>NUCLEOTIDE SEQUENCE [LARGE SCALE GENOMIC DNA]</scope>
    <source>
        <strain evidence="3">EC11</strain>
    </source>
</reference>
<name>A0ABX0IQH4_9FLAO</name>
<keyword evidence="1" id="KW-0812">Transmembrane</keyword>
<dbReference type="Proteomes" id="UP000817854">
    <property type="component" value="Unassembled WGS sequence"/>
</dbReference>
<keyword evidence="3" id="KW-1185">Reference proteome</keyword>
<gene>
    <name evidence="2" type="ORF">FIA58_001675</name>
</gene>
<evidence type="ECO:0000256" key="1">
    <source>
        <dbReference type="SAM" id="Phobius"/>
    </source>
</evidence>
<comment type="caution">
    <text evidence="2">The sequence shown here is derived from an EMBL/GenBank/DDBJ whole genome shotgun (WGS) entry which is preliminary data.</text>
</comment>
<feature type="transmembrane region" description="Helical" evidence="1">
    <location>
        <begin position="231"/>
        <end position="252"/>
    </location>
</feature>
<protein>
    <recommendedName>
        <fullName evidence="4">Glycine zipper domain-containing protein</fullName>
    </recommendedName>
</protein>
<evidence type="ECO:0000313" key="2">
    <source>
        <dbReference type="EMBL" id="NHN24371.1"/>
    </source>
</evidence>